<reference evidence="2 3" key="1">
    <citation type="submission" date="2019-01" db="EMBL/GenBank/DDBJ databases">
        <title>Intercellular communication is required for trap formation in the nematode-trapping fungus Duddingtonia flagrans.</title>
        <authorList>
            <person name="Youssar L."/>
            <person name="Wernet V."/>
            <person name="Hensel N."/>
            <person name="Hildebrandt H.-G."/>
            <person name="Fischer R."/>
        </authorList>
    </citation>
    <scope>NUCLEOTIDE SEQUENCE [LARGE SCALE GENOMIC DNA]</scope>
    <source>
        <strain evidence="2 3">CBS H-5679</strain>
    </source>
</reference>
<dbReference type="GeneID" id="93591987"/>
<dbReference type="InterPro" id="IPR045702">
    <property type="entry name" value="DUF6060"/>
</dbReference>
<dbReference type="AlphaFoldDB" id="A0A436ZSE1"/>
<dbReference type="VEuPathDB" id="FungiDB:DFL_009676"/>
<gene>
    <name evidence="2" type="ORF">DFL_009676</name>
</gene>
<evidence type="ECO:0000256" key="1">
    <source>
        <dbReference type="SAM" id="SignalP"/>
    </source>
</evidence>
<accession>A0A436ZSE1</accession>
<comment type="caution">
    <text evidence="2">The sequence shown here is derived from an EMBL/GenBank/DDBJ whole genome shotgun (WGS) entry which is preliminary data.</text>
</comment>
<evidence type="ECO:0008006" key="4">
    <source>
        <dbReference type="Google" id="ProtNLM"/>
    </source>
</evidence>
<name>A0A436ZSE1_ARTFL</name>
<dbReference type="RefSeq" id="XP_067487373.1">
    <property type="nucleotide sequence ID" value="XM_067639600.1"/>
</dbReference>
<dbReference type="Proteomes" id="UP000283090">
    <property type="component" value="Unassembled WGS sequence"/>
</dbReference>
<evidence type="ECO:0000313" key="2">
    <source>
        <dbReference type="EMBL" id="RVD81829.1"/>
    </source>
</evidence>
<feature type="chain" id="PRO_5018967122" description="Autophagy-related protein 27" evidence="1">
    <location>
        <begin position="17"/>
        <end position="248"/>
    </location>
</feature>
<keyword evidence="1" id="KW-0732">Signal</keyword>
<sequence>MHFLFLSLLVLPPVLGDCARFTTTDRWTRKPRGGSDSYEAGYQFLEDGPVIQVSDYVTCSQMLGYRPPRLCHGNATFCQLGPEGKAEASARFSVVPTNSNGRALETFFGLVSKAAEANGQGDAEPPKFQACGDVAPWSDRAFCLAPGDNAWIRYYPQYFCVNGTAEECTDGPFESGTELVVCGIGELASGDLSLLSNRTIGEGIRSYIANDFNPALDGSLTCGSVAGFELKAWSFGFMGLAIIVGSIL</sequence>
<protein>
    <recommendedName>
        <fullName evidence="4">Autophagy-related protein 27</fullName>
    </recommendedName>
</protein>
<organism evidence="2 3">
    <name type="scientific">Arthrobotrys flagrans</name>
    <name type="common">Nematode-trapping fungus</name>
    <name type="synonym">Trichothecium flagrans</name>
    <dbReference type="NCBI Taxonomy" id="97331"/>
    <lineage>
        <taxon>Eukaryota</taxon>
        <taxon>Fungi</taxon>
        <taxon>Dikarya</taxon>
        <taxon>Ascomycota</taxon>
        <taxon>Pezizomycotina</taxon>
        <taxon>Orbiliomycetes</taxon>
        <taxon>Orbiliales</taxon>
        <taxon>Orbiliaceae</taxon>
        <taxon>Arthrobotrys</taxon>
    </lineage>
</organism>
<keyword evidence="3" id="KW-1185">Reference proteome</keyword>
<dbReference type="Pfam" id="PF19535">
    <property type="entry name" value="DUF6060"/>
    <property type="match status" value="1"/>
</dbReference>
<evidence type="ECO:0000313" key="3">
    <source>
        <dbReference type="Proteomes" id="UP000283090"/>
    </source>
</evidence>
<proteinExistence type="predicted"/>
<feature type="signal peptide" evidence="1">
    <location>
        <begin position="1"/>
        <end position="16"/>
    </location>
</feature>
<dbReference type="OrthoDB" id="5416372at2759"/>
<dbReference type="EMBL" id="SAEB01000012">
    <property type="protein sequence ID" value="RVD81829.1"/>
    <property type="molecule type" value="Genomic_DNA"/>
</dbReference>